<evidence type="ECO:0008006" key="4">
    <source>
        <dbReference type="Google" id="ProtNLM"/>
    </source>
</evidence>
<feature type="signal peptide" evidence="1">
    <location>
        <begin position="1"/>
        <end position="19"/>
    </location>
</feature>
<evidence type="ECO:0000313" key="3">
    <source>
        <dbReference type="Proteomes" id="UP000559626"/>
    </source>
</evidence>
<evidence type="ECO:0000313" key="2">
    <source>
        <dbReference type="EMBL" id="NML67994.1"/>
    </source>
</evidence>
<proteinExistence type="predicted"/>
<name>A0A7Y0FQ25_9BACT</name>
<dbReference type="AlphaFoldDB" id="A0A7Y0FQ25"/>
<keyword evidence="1" id="KW-0732">Signal</keyword>
<keyword evidence="3" id="KW-1185">Reference proteome</keyword>
<reference evidence="2 3" key="1">
    <citation type="submission" date="2020-04" db="EMBL/GenBank/DDBJ databases">
        <title>Hymenobacter polaris sp. nov., isolated from Arctic soil.</title>
        <authorList>
            <person name="Dahal R.H."/>
        </authorList>
    </citation>
    <scope>NUCLEOTIDE SEQUENCE [LARGE SCALE GENOMIC DNA]</scope>
    <source>
        <strain evidence="2 3">RP-2-7</strain>
    </source>
</reference>
<organism evidence="2 3">
    <name type="scientific">Hymenobacter polaris</name>
    <dbReference type="NCBI Taxonomy" id="2682546"/>
    <lineage>
        <taxon>Bacteria</taxon>
        <taxon>Pseudomonadati</taxon>
        <taxon>Bacteroidota</taxon>
        <taxon>Cytophagia</taxon>
        <taxon>Cytophagales</taxon>
        <taxon>Hymenobacteraceae</taxon>
        <taxon>Hymenobacter</taxon>
    </lineage>
</organism>
<accession>A0A7Y0FQ25</accession>
<dbReference type="Proteomes" id="UP000559626">
    <property type="component" value="Unassembled WGS sequence"/>
</dbReference>
<dbReference type="EMBL" id="JABBGH010000004">
    <property type="protein sequence ID" value="NML67994.1"/>
    <property type="molecule type" value="Genomic_DNA"/>
</dbReference>
<evidence type="ECO:0000256" key="1">
    <source>
        <dbReference type="SAM" id="SignalP"/>
    </source>
</evidence>
<sequence length="132" mass="14124">MKPPVLTRLLLGAAAVGWAGIVASSCADKADEPAPTTVVSRQGITPANVSYDNYIGLLLNTRCKTCHNPASSLSTKAALDAWTNEHTYRNAADHSLKIVASIEQDNMPIARPMVAEEKALLQAWLDRGAPEK</sequence>
<dbReference type="RefSeq" id="WP_169533694.1">
    <property type="nucleotide sequence ID" value="NZ_JABBGH010000004.1"/>
</dbReference>
<protein>
    <recommendedName>
        <fullName evidence="4">Cytochrome c domain-containing protein</fullName>
    </recommendedName>
</protein>
<comment type="caution">
    <text evidence="2">The sequence shown here is derived from an EMBL/GenBank/DDBJ whole genome shotgun (WGS) entry which is preliminary data.</text>
</comment>
<dbReference type="PROSITE" id="PS51257">
    <property type="entry name" value="PROKAR_LIPOPROTEIN"/>
    <property type="match status" value="1"/>
</dbReference>
<gene>
    <name evidence="2" type="ORF">HHL22_22570</name>
</gene>
<feature type="chain" id="PRO_5031515621" description="Cytochrome c domain-containing protein" evidence="1">
    <location>
        <begin position="20"/>
        <end position="132"/>
    </location>
</feature>